<dbReference type="GO" id="GO:0005737">
    <property type="term" value="C:cytoplasm"/>
    <property type="evidence" value="ECO:0007669"/>
    <property type="project" value="UniProtKB-SubCell"/>
</dbReference>
<keyword evidence="8" id="KW-0519">Myristate</keyword>
<keyword evidence="7" id="KW-0963">Cytoplasm</keyword>
<protein>
    <recommendedName>
        <fullName evidence="18">Calcineurin B homologous protein 3</fullName>
    </recommendedName>
    <alternativeName>
        <fullName evidence="19">Tescalcin</fullName>
    </alternativeName>
</protein>
<reference evidence="21 22" key="1">
    <citation type="submission" date="2008-02" db="EMBL/GenBank/DDBJ databases">
        <title>A 6x draft sequence assembly of the Pongo pygmaeus abelii genome.</title>
        <authorList>
            <person name="Wilson R.K."/>
            <person name="Mardis E."/>
        </authorList>
    </citation>
    <scope>NUCLEOTIDE SEQUENCE [LARGE SCALE GENOMIC DNA]</scope>
</reference>
<keyword evidence="16" id="KW-0449">Lipoprotein</keyword>
<evidence type="ECO:0000313" key="22">
    <source>
        <dbReference type="Proteomes" id="UP000001595"/>
    </source>
</evidence>
<evidence type="ECO:0000256" key="1">
    <source>
        <dbReference type="ARBA" id="ARBA00004123"/>
    </source>
</evidence>
<keyword evidence="10" id="KW-0221">Differentiation</keyword>
<dbReference type="Gene3D" id="1.10.238.10">
    <property type="entry name" value="EF-hand"/>
    <property type="match status" value="1"/>
</dbReference>
<name>A0A8I5UK28_PONAB</name>
<evidence type="ECO:0000259" key="20">
    <source>
        <dbReference type="PROSITE" id="PS50222"/>
    </source>
</evidence>
<dbReference type="GO" id="GO:0005509">
    <property type="term" value="F:calcium ion binding"/>
    <property type="evidence" value="ECO:0007669"/>
    <property type="project" value="InterPro"/>
</dbReference>
<evidence type="ECO:0000256" key="5">
    <source>
        <dbReference type="ARBA" id="ARBA00004635"/>
    </source>
</evidence>
<evidence type="ECO:0000256" key="8">
    <source>
        <dbReference type="ARBA" id="ARBA00022707"/>
    </source>
</evidence>
<dbReference type="SUPFAM" id="SSF47473">
    <property type="entry name" value="EF-hand"/>
    <property type="match status" value="1"/>
</dbReference>
<evidence type="ECO:0000256" key="12">
    <source>
        <dbReference type="ARBA" id="ARBA00023013"/>
    </source>
</evidence>
<dbReference type="GO" id="GO:0004860">
    <property type="term" value="F:protein kinase inhibitor activity"/>
    <property type="evidence" value="ECO:0007669"/>
    <property type="project" value="UniProtKB-KW"/>
</dbReference>
<keyword evidence="22" id="KW-1185">Reference proteome</keyword>
<evidence type="ECO:0000256" key="7">
    <source>
        <dbReference type="ARBA" id="ARBA00022490"/>
    </source>
</evidence>
<evidence type="ECO:0000256" key="15">
    <source>
        <dbReference type="ARBA" id="ARBA00023273"/>
    </source>
</evidence>
<evidence type="ECO:0000256" key="18">
    <source>
        <dbReference type="ARBA" id="ARBA00041032"/>
    </source>
</evidence>
<dbReference type="GeneTree" id="ENSGT00390000005653"/>
<dbReference type="Proteomes" id="UP000001595">
    <property type="component" value="Chromosome 12"/>
</dbReference>
<accession>A0A8I5UK28</accession>
<dbReference type="PROSITE" id="PS50222">
    <property type="entry name" value="EF_HAND_2"/>
    <property type="match status" value="1"/>
</dbReference>
<evidence type="ECO:0000256" key="19">
    <source>
        <dbReference type="ARBA" id="ARBA00042981"/>
    </source>
</evidence>
<dbReference type="PANTHER" id="PTHR46823">
    <property type="entry name" value="CALCINEURIN B HOMOLOGOUS PROTEIN 3"/>
    <property type="match status" value="1"/>
</dbReference>
<dbReference type="GO" id="GO:0032587">
    <property type="term" value="C:ruffle membrane"/>
    <property type="evidence" value="ECO:0007669"/>
    <property type="project" value="UniProtKB-SubCell"/>
</dbReference>
<evidence type="ECO:0000256" key="14">
    <source>
        <dbReference type="ARBA" id="ARBA00023242"/>
    </source>
</evidence>
<dbReference type="PROSITE" id="PS00018">
    <property type="entry name" value="EF_HAND_1"/>
    <property type="match status" value="1"/>
</dbReference>
<sequence length="312" mass="35462">MWKVLESRWAAPRENKLSSGQWEVSGDRGWEEEAGGCRPLCFLGSHWVAQVCFRRICVFSMQATGSPLQDVLAPQIGVSSDQIEQLHRRFKQLSGDQPTIRKENFNNVPDLELNPIRSKIVRAFFDNRNLRKGPSGLADEINFEDFLTIMSYFRPIDTTMDEEQVELSRKEKLRLGSVVVPAGQPHRSQAVARVTSPCPVAFPMTPDIPLRPTPVLFHMYDSDSDGRITLEEYRNVVEELLSGNPHIEKESARSIADGAMMEAASVCMGQMEPDQVYEGITFEDFLKIWQGIDIETKMHVRFLNMETMALCH</sequence>
<dbReference type="InterPro" id="IPR018247">
    <property type="entry name" value="EF_Hand_1_Ca_BS"/>
</dbReference>
<keyword evidence="11" id="KW-0106">Calcium</keyword>
<dbReference type="Ensembl" id="ENSPPYT00000043246.1">
    <property type="protein sequence ID" value="ENSPPYP00000034502.1"/>
    <property type="gene ID" value="ENSPPYG00000005004.3"/>
</dbReference>
<dbReference type="InterPro" id="IPR011992">
    <property type="entry name" value="EF-hand-dom_pair"/>
</dbReference>
<keyword evidence="14" id="KW-0539">Nucleus</keyword>
<dbReference type="InterPro" id="IPR052490">
    <property type="entry name" value="CHP3"/>
</dbReference>
<dbReference type="AlphaFoldDB" id="A0A8I5UK28"/>
<comment type="subcellular location">
    <subcellularLocation>
        <location evidence="3">Cell projection</location>
        <location evidence="3">Lamellipodium</location>
    </subcellularLocation>
    <subcellularLocation>
        <location evidence="4">Cell projection</location>
        <location evidence="4">Ruffle membrane</location>
    </subcellularLocation>
    <subcellularLocation>
        <location evidence="2">Cytoplasm</location>
    </subcellularLocation>
    <subcellularLocation>
        <location evidence="5">Membrane</location>
        <topology evidence="5">Lipid-anchor</topology>
    </subcellularLocation>
    <subcellularLocation>
        <location evidence="1">Nucleus</location>
    </subcellularLocation>
</comment>
<keyword evidence="13" id="KW-0472">Membrane</keyword>
<evidence type="ECO:0000256" key="17">
    <source>
        <dbReference type="ARBA" id="ARBA00038164"/>
    </source>
</evidence>
<comment type="similarity">
    <text evidence="17">Belongs to the calcineurin regulatory subunit family. CHP subfamily.</text>
</comment>
<dbReference type="GO" id="GO:0005634">
    <property type="term" value="C:nucleus"/>
    <property type="evidence" value="ECO:0007669"/>
    <property type="project" value="UniProtKB-SubCell"/>
</dbReference>
<reference evidence="21" key="2">
    <citation type="submission" date="2025-08" db="UniProtKB">
        <authorList>
            <consortium name="Ensembl"/>
        </authorList>
    </citation>
    <scope>IDENTIFICATION</scope>
</reference>
<feature type="domain" description="EF-hand" evidence="20">
    <location>
        <begin position="216"/>
        <end position="243"/>
    </location>
</feature>
<evidence type="ECO:0000256" key="9">
    <source>
        <dbReference type="ARBA" id="ARBA00022723"/>
    </source>
</evidence>
<gene>
    <name evidence="21" type="primary">TESC</name>
</gene>
<reference evidence="21" key="3">
    <citation type="submission" date="2025-09" db="UniProtKB">
        <authorList>
            <consortium name="Ensembl"/>
        </authorList>
    </citation>
    <scope>IDENTIFICATION</scope>
</reference>
<evidence type="ECO:0000256" key="2">
    <source>
        <dbReference type="ARBA" id="ARBA00004496"/>
    </source>
</evidence>
<dbReference type="OMA" id="MRCGKST"/>
<organism evidence="21 22">
    <name type="scientific">Pongo abelii</name>
    <name type="common">Sumatran orangutan</name>
    <name type="synonym">Pongo pygmaeus abelii</name>
    <dbReference type="NCBI Taxonomy" id="9601"/>
    <lineage>
        <taxon>Eukaryota</taxon>
        <taxon>Metazoa</taxon>
        <taxon>Chordata</taxon>
        <taxon>Craniata</taxon>
        <taxon>Vertebrata</taxon>
        <taxon>Euteleostomi</taxon>
        <taxon>Mammalia</taxon>
        <taxon>Eutheria</taxon>
        <taxon>Euarchontoglires</taxon>
        <taxon>Primates</taxon>
        <taxon>Haplorrhini</taxon>
        <taxon>Catarrhini</taxon>
        <taxon>Hominidae</taxon>
        <taxon>Pongo</taxon>
    </lineage>
</organism>
<keyword evidence="12" id="KW-0649">Protein kinase inhibitor</keyword>
<proteinExistence type="inferred from homology"/>
<evidence type="ECO:0000256" key="3">
    <source>
        <dbReference type="ARBA" id="ARBA00004510"/>
    </source>
</evidence>
<evidence type="ECO:0000256" key="10">
    <source>
        <dbReference type="ARBA" id="ARBA00022782"/>
    </source>
</evidence>
<keyword evidence="6" id="KW-1003">Cell membrane</keyword>
<evidence type="ECO:0000256" key="4">
    <source>
        <dbReference type="ARBA" id="ARBA00004632"/>
    </source>
</evidence>
<evidence type="ECO:0000256" key="16">
    <source>
        <dbReference type="ARBA" id="ARBA00023288"/>
    </source>
</evidence>
<keyword evidence="15" id="KW-0966">Cell projection</keyword>
<evidence type="ECO:0000313" key="21">
    <source>
        <dbReference type="Ensembl" id="ENSPPYP00000034502.1"/>
    </source>
</evidence>
<evidence type="ECO:0000256" key="11">
    <source>
        <dbReference type="ARBA" id="ARBA00022837"/>
    </source>
</evidence>
<dbReference type="InterPro" id="IPR002048">
    <property type="entry name" value="EF_hand_dom"/>
</dbReference>
<keyword evidence="9" id="KW-0479">Metal-binding</keyword>
<dbReference type="GO" id="GO:0030027">
    <property type="term" value="C:lamellipodium"/>
    <property type="evidence" value="ECO:0007669"/>
    <property type="project" value="UniProtKB-SubCell"/>
</dbReference>
<dbReference type="GO" id="GO:0030154">
    <property type="term" value="P:cell differentiation"/>
    <property type="evidence" value="ECO:0007669"/>
    <property type="project" value="UniProtKB-KW"/>
</dbReference>
<evidence type="ECO:0000256" key="13">
    <source>
        <dbReference type="ARBA" id="ARBA00023136"/>
    </source>
</evidence>
<evidence type="ECO:0000256" key="6">
    <source>
        <dbReference type="ARBA" id="ARBA00022475"/>
    </source>
</evidence>